<keyword evidence="2" id="KW-1003">Cell membrane</keyword>
<keyword evidence="9" id="KW-1185">Reference proteome</keyword>
<evidence type="ECO:0000256" key="2">
    <source>
        <dbReference type="ARBA" id="ARBA00022475"/>
    </source>
</evidence>
<evidence type="ECO:0000313" key="9">
    <source>
        <dbReference type="Proteomes" id="UP000290657"/>
    </source>
</evidence>
<proteinExistence type="predicted"/>
<dbReference type="Proteomes" id="UP000290657">
    <property type="component" value="Unassembled WGS sequence"/>
</dbReference>
<feature type="domain" description="RDD" evidence="7">
    <location>
        <begin position="29"/>
        <end position="150"/>
    </location>
</feature>
<dbReference type="InterPro" id="IPR051791">
    <property type="entry name" value="Pra-immunoreactive"/>
</dbReference>
<dbReference type="Pfam" id="PF06271">
    <property type="entry name" value="RDD"/>
    <property type="match status" value="1"/>
</dbReference>
<dbReference type="RefSeq" id="WP_128996064.1">
    <property type="nucleotide sequence ID" value="NZ_PDKN01000003.1"/>
</dbReference>
<dbReference type="GO" id="GO:0005886">
    <property type="term" value="C:plasma membrane"/>
    <property type="evidence" value="ECO:0007669"/>
    <property type="project" value="UniProtKB-SubCell"/>
</dbReference>
<keyword evidence="3 6" id="KW-0812">Transmembrane</keyword>
<evidence type="ECO:0000259" key="7">
    <source>
        <dbReference type="Pfam" id="PF06271"/>
    </source>
</evidence>
<name>A0A4Q0XR62_9BACT</name>
<feature type="transmembrane region" description="Helical" evidence="6">
    <location>
        <begin position="117"/>
        <end position="138"/>
    </location>
</feature>
<reference evidence="8 9" key="1">
    <citation type="submission" date="2017-10" db="EMBL/GenBank/DDBJ databases">
        <title>Genomics of the genus Arcobacter.</title>
        <authorList>
            <person name="Perez-Cataluna A."/>
            <person name="Figueras M.J."/>
        </authorList>
    </citation>
    <scope>NUCLEOTIDE SEQUENCE [LARGE SCALE GENOMIC DNA]</scope>
    <source>
        <strain evidence="8 9">CECT 8987</strain>
    </source>
</reference>
<keyword evidence="5 6" id="KW-0472">Membrane</keyword>
<dbReference type="EMBL" id="PDKN01000003">
    <property type="protein sequence ID" value="RXJ58202.1"/>
    <property type="molecule type" value="Genomic_DNA"/>
</dbReference>
<dbReference type="AlphaFoldDB" id="A0A4Q0XR62"/>
<keyword evidence="4 6" id="KW-1133">Transmembrane helix</keyword>
<evidence type="ECO:0000256" key="5">
    <source>
        <dbReference type="ARBA" id="ARBA00023136"/>
    </source>
</evidence>
<dbReference type="InterPro" id="IPR010432">
    <property type="entry name" value="RDD"/>
</dbReference>
<comment type="subcellular location">
    <subcellularLocation>
        <location evidence="1">Cell membrane</location>
        <topology evidence="1">Multi-pass membrane protein</topology>
    </subcellularLocation>
</comment>
<feature type="transmembrane region" description="Helical" evidence="6">
    <location>
        <begin position="70"/>
        <end position="89"/>
    </location>
</feature>
<evidence type="ECO:0000256" key="3">
    <source>
        <dbReference type="ARBA" id="ARBA00022692"/>
    </source>
</evidence>
<dbReference type="OrthoDB" id="5349007at2"/>
<dbReference type="PANTHER" id="PTHR36115">
    <property type="entry name" value="PROLINE-RICH ANTIGEN HOMOLOG-RELATED"/>
    <property type="match status" value="1"/>
</dbReference>
<evidence type="ECO:0000256" key="6">
    <source>
        <dbReference type="SAM" id="Phobius"/>
    </source>
</evidence>
<sequence>MAKWRDIKQGKVTSKEEEVNTSSNTLPIAPLSARLKAFLTDTFLITTPIFYLVVYLIMGSGEAFAQDRTTGWLLILFMHSIVIIFFWAVKNQTPGMKAYDVKIVNHDQQRPNFIQVLIRYVATLLSVVSLILMLIPFFRKDKRTFQDIFSHTYVVND</sequence>
<evidence type="ECO:0000256" key="4">
    <source>
        <dbReference type="ARBA" id="ARBA00022989"/>
    </source>
</evidence>
<feature type="transmembrane region" description="Helical" evidence="6">
    <location>
        <begin position="37"/>
        <end position="58"/>
    </location>
</feature>
<protein>
    <recommendedName>
        <fullName evidence="7">RDD domain-containing protein</fullName>
    </recommendedName>
</protein>
<evidence type="ECO:0000256" key="1">
    <source>
        <dbReference type="ARBA" id="ARBA00004651"/>
    </source>
</evidence>
<accession>A0A4Q0XR62</accession>
<dbReference type="PANTHER" id="PTHR36115:SF4">
    <property type="entry name" value="MEMBRANE PROTEIN"/>
    <property type="match status" value="1"/>
</dbReference>
<comment type="caution">
    <text evidence="8">The sequence shown here is derived from an EMBL/GenBank/DDBJ whole genome shotgun (WGS) entry which is preliminary data.</text>
</comment>
<evidence type="ECO:0000313" key="8">
    <source>
        <dbReference type="EMBL" id="RXJ58202.1"/>
    </source>
</evidence>
<organism evidence="8 9">
    <name type="scientific">Candidatus Marinarcus aquaticus</name>
    <dbReference type="NCBI Taxonomy" id="2044504"/>
    <lineage>
        <taxon>Bacteria</taxon>
        <taxon>Pseudomonadati</taxon>
        <taxon>Campylobacterota</taxon>
        <taxon>Epsilonproteobacteria</taxon>
        <taxon>Campylobacterales</taxon>
        <taxon>Arcobacteraceae</taxon>
        <taxon>Candidatus Marinarcus</taxon>
    </lineage>
</organism>
<gene>
    <name evidence="8" type="ORF">CRV04_06755</name>
</gene>